<sequence length="182" mass="20316">MTKLSGKARTRWLIVTIFAWFALVLWGLSYLLEQRLVWFDEKSQLLELGNNGELAQPLVTELVKKGFSVSGSVFHISSESCNCNWRSAGHTSSVKRQVTESGGRNYNIDIDQFSELKRFVPATPAIIMFNESSELIYLGPYADGAFCTAESSFVEALIPLVSMEEKAPEWINTVAKGCYCSV</sequence>
<dbReference type="EMBL" id="JAEMOP010000009">
    <property type="protein sequence ID" value="MBJ7317106.1"/>
    <property type="molecule type" value="Genomic_DNA"/>
</dbReference>
<keyword evidence="6" id="KW-1185">Reference proteome</keyword>
<protein>
    <submittedName>
        <fullName evidence="4">Thioredoxin</fullName>
    </submittedName>
</protein>
<dbReference type="Pfam" id="PF20029">
    <property type="entry name" value="DUF6436"/>
    <property type="match status" value="1"/>
</dbReference>
<evidence type="ECO:0000313" key="6">
    <source>
        <dbReference type="Proteomes" id="UP000655994"/>
    </source>
</evidence>
<organism evidence="4 5">
    <name type="scientific">Idiomarina abyssalis</name>
    <dbReference type="NCBI Taxonomy" id="86102"/>
    <lineage>
        <taxon>Bacteria</taxon>
        <taxon>Pseudomonadati</taxon>
        <taxon>Pseudomonadota</taxon>
        <taxon>Gammaproteobacteria</taxon>
        <taxon>Alteromonadales</taxon>
        <taxon>Idiomarinaceae</taxon>
        <taxon>Idiomarina</taxon>
    </lineage>
</organism>
<dbReference type="RefSeq" id="WP_054488494.1">
    <property type="nucleotide sequence ID" value="NZ_FPBE01000001.1"/>
</dbReference>
<dbReference type="AlphaFoldDB" id="A0A8I1GA39"/>
<keyword evidence="1" id="KW-1133">Transmembrane helix</keyword>
<gene>
    <name evidence="3" type="ORF">JHC10_10270</name>
    <name evidence="4" type="ORF">JHC11_13995</name>
</gene>
<proteinExistence type="predicted"/>
<feature type="transmembrane region" description="Helical" evidence="1">
    <location>
        <begin position="12"/>
        <end position="32"/>
    </location>
</feature>
<accession>A0A8I1GA39</accession>
<dbReference type="InterPro" id="IPR045494">
    <property type="entry name" value="DUF6436"/>
</dbReference>
<comment type="caution">
    <text evidence="4">The sequence shown here is derived from an EMBL/GenBank/DDBJ whole genome shotgun (WGS) entry which is preliminary data.</text>
</comment>
<keyword evidence="1" id="KW-0472">Membrane</keyword>
<feature type="domain" description="DUF6436" evidence="2">
    <location>
        <begin position="69"/>
        <end position="181"/>
    </location>
</feature>
<dbReference type="OrthoDB" id="8897581at2"/>
<evidence type="ECO:0000313" key="4">
    <source>
        <dbReference type="EMBL" id="MBJ7317106.1"/>
    </source>
</evidence>
<evidence type="ECO:0000256" key="1">
    <source>
        <dbReference type="SAM" id="Phobius"/>
    </source>
</evidence>
<evidence type="ECO:0000313" key="5">
    <source>
        <dbReference type="Proteomes" id="UP000621390"/>
    </source>
</evidence>
<evidence type="ECO:0000313" key="3">
    <source>
        <dbReference type="EMBL" id="MBJ7267321.1"/>
    </source>
</evidence>
<dbReference type="EMBL" id="JAEMOS010000032">
    <property type="protein sequence ID" value="MBJ7267321.1"/>
    <property type="molecule type" value="Genomic_DNA"/>
</dbReference>
<dbReference type="Proteomes" id="UP000621390">
    <property type="component" value="Unassembled WGS sequence"/>
</dbReference>
<evidence type="ECO:0000259" key="2">
    <source>
        <dbReference type="Pfam" id="PF20029"/>
    </source>
</evidence>
<reference evidence="4 6" key="1">
    <citation type="submission" date="2020-09" db="EMBL/GenBank/DDBJ databases">
        <title>Draft Genomes of Bacterial Isolates from North Pond Shallow Sediments.</title>
        <authorList>
            <person name="Kiel Reese B."/>
            <person name="Mullis M."/>
            <person name="Weisend R.E."/>
        </authorList>
    </citation>
    <scope>NUCLEOTIDE SEQUENCE</scope>
    <source>
        <strain evidence="4">KJE-2</strain>
        <strain evidence="3 6">KJE-3</strain>
    </source>
</reference>
<dbReference type="Proteomes" id="UP000655994">
    <property type="component" value="Unassembled WGS sequence"/>
</dbReference>
<keyword evidence="1" id="KW-0812">Transmembrane</keyword>
<name>A0A8I1GA39_9GAMM</name>